<dbReference type="Proteomes" id="UP001556118">
    <property type="component" value="Unassembled WGS sequence"/>
</dbReference>
<organism evidence="1 2">
    <name type="scientific">Novosphingobium rhizovicinum</name>
    <dbReference type="NCBI Taxonomy" id="3228928"/>
    <lineage>
        <taxon>Bacteria</taxon>
        <taxon>Pseudomonadati</taxon>
        <taxon>Pseudomonadota</taxon>
        <taxon>Alphaproteobacteria</taxon>
        <taxon>Sphingomonadales</taxon>
        <taxon>Sphingomonadaceae</taxon>
        <taxon>Novosphingobium</taxon>
    </lineage>
</organism>
<evidence type="ECO:0000313" key="2">
    <source>
        <dbReference type="Proteomes" id="UP001556118"/>
    </source>
</evidence>
<comment type="caution">
    <text evidence="1">The sequence shown here is derived from an EMBL/GenBank/DDBJ whole genome shotgun (WGS) entry which is preliminary data.</text>
</comment>
<gene>
    <name evidence="1" type="ORF">ABUH87_12290</name>
</gene>
<dbReference type="EMBL" id="JBFNXR010000048">
    <property type="protein sequence ID" value="MEW9855918.1"/>
    <property type="molecule type" value="Genomic_DNA"/>
</dbReference>
<keyword evidence="2" id="KW-1185">Reference proteome</keyword>
<dbReference type="RefSeq" id="WP_367774087.1">
    <property type="nucleotide sequence ID" value="NZ_JBFNXR010000048.1"/>
</dbReference>
<proteinExistence type="predicted"/>
<name>A0ABV3RCS8_9SPHN</name>
<sequence length="94" mass="10506">MSICLPPEKMLSLLDEIGRHRALTDDETDIVEAIVCRGHRSTGIRTRWTPEMDEALLEAAKVDGGIARHAQKIGVRPMSCHMRLNKLRKGKCNG</sequence>
<accession>A0ABV3RCS8</accession>
<evidence type="ECO:0000313" key="1">
    <source>
        <dbReference type="EMBL" id="MEW9855918.1"/>
    </source>
</evidence>
<reference evidence="1 2" key="1">
    <citation type="submission" date="2024-06" db="EMBL/GenBank/DDBJ databases">
        <title>Novosphingobium rhizovicinus M1R2S20.</title>
        <authorList>
            <person name="Sun J.-Q."/>
        </authorList>
    </citation>
    <scope>NUCLEOTIDE SEQUENCE [LARGE SCALE GENOMIC DNA]</scope>
    <source>
        <strain evidence="1 2">M1R2S20</strain>
    </source>
</reference>
<protein>
    <submittedName>
        <fullName evidence="1">Uncharacterized protein</fullName>
    </submittedName>
</protein>